<dbReference type="InterPro" id="IPR046956">
    <property type="entry name" value="RLP23-like"/>
</dbReference>
<comment type="caution">
    <text evidence="9">The sequence shown here is derived from an EMBL/GenBank/DDBJ whole genome shotgun (WGS) entry which is preliminary data.</text>
</comment>
<keyword evidence="4 8" id="KW-1133">Transmembrane helix</keyword>
<evidence type="ECO:0000256" key="1">
    <source>
        <dbReference type="ARBA" id="ARBA00004479"/>
    </source>
</evidence>
<evidence type="ECO:0000256" key="8">
    <source>
        <dbReference type="SAM" id="Phobius"/>
    </source>
</evidence>
<dbReference type="PANTHER" id="PTHR48063">
    <property type="entry name" value="LRR RECEPTOR-LIKE KINASE"/>
    <property type="match status" value="1"/>
</dbReference>
<keyword evidence="7" id="KW-0325">Glycoprotein</keyword>
<dbReference type="InterPro" id="IPR001611">
    <property type="entry name" value="Leu-rich_rpt"/>
</dbReference>
<dbReference type="PRINTS" id="PR00019">
    <property type="entry name" value="LEURICHRPT"/>
</dbReference>
<evidence type="ECO:0000256" key="3">
    <source>
        <dbReference type="ARBA" id="ARBA00022729"/>
    </source>
</evidence>
<dbReference type="Proteomes" id="UP001341840">
    <property type="component" value="Unassembled WGS sequence"/>
</dbReference>
<proteinExistence type="predicted"/>
<dbReference type="Pfam" id="PF13855">
    <property type="entry name" value="LRR_8"/>
    <property type="match status" value="1"/>
</dbReference>
<keyword evidence="3" id="KW-0732">Signal</keyword>
<keyword evidence="5 8" id="KW-0472">Membrane</keyword>
<dbReference type="PANTHER" id="PTHR48063:SF98">
    <property type="entry name" value="LRR RECEPTOR-LIKE SERINE_THREONINE-PROTEIN KINASE FLS2"/>
    <property type="match status" value="1"/>
</dbReference>
<dbReference type="InterPro" id="IPR032675">
    <property type="entry name" value="LRR_dom_sf"/>
</dbReference>
<protein>
    <submittedName>
        <fullName evidence="9">Uncharacterized protein</fullName>
    </submittedName>
</protein>
<keyword evidence="2 8" id="KW-0812">Transmembrane</keyword>
<keyword evidence="10" id="KW-1185">Reference proteome</keyword>
<dbReference type="Pfam" id="PF00560">
    <property type="entry name" value="LRR_1"/>
    <property type="match status" value="7"/>
</dbReference>
<evidence type="ECO:0000256" key="6">
    <source>
        <dbReference type="ARBA" id="ARBA00023170"/>
    </source>
</evidence>
<evidence type="ECO:0000256" key="5">
    <source>
        <dbReference type="ARBA" id="ARBA00023136"/>
    </source>
</evidence>
<keyword evidence="6" id="KW-0675">Receptor</keyword>
<evidence type="ECO:0000313" key="9">
    <source>
        <dbReference type="EMBL" id="MED6114225.1"/>
    </source>
</evidence>
<evidence type="ECO:0000256" key="2">
    <source>
        <dbReference type="ARBA" id="ARBA00022692"/>
    </source>
</evidence>
<gene>
    <name evidence="9" type="ORF">PIB30_078371</name>
</gene>
<dbReference type="SUPFAM" id="SSF52058">
    <property type="entry name" value="L domain-like"/>
    <property type="match status" value="2"/>
</dbReference>
<dbReference type="Gene3D" id="3.80.10.10">
    <property type="entry name" value="Ribonuclease Inhibitor"/>
    <property type="match status" value="1"/>
</dbReference>
<name>A0ABU6QRZ7_9FABA</name>
<organism evidence="9 10">
    <name type="scientific">Stylosanthes scabra</name>
    <dbReference type="NCBI Taxonomy" id="79078"/>
    <lineage>
        <taxon>Eukaryota</taxon>
        <taxon>Viridiplantae</taxon>
        <taxon>Streptophyta</taxon>
        <taxon>Embryophyta</taxon>
        <taxon>Tracheophyta</taxon>
        <taxon>Spermatophyta</taxon>
        <taxon>Magnoliopsida</taxon>
        <taxon>eudicotyledons</taxon>
        <taxon>Gunneridae</taxon>
        <taxon>Pentapetalae</taxon>
        <taxon>rosids</taxon>
        <taxon>fabids</taxon>
        <taxon>Fabales</taxon>
        <taxon>Fabaceae</taxon>
        <taxon>Papilionoideae</taxon>
        <taxon>50 kb inversion clade</taxon>
        <taxon>dalbergioids sensu lato</taxon>
        <taxon>Dalbergieae</taxon>
        <taxon>Pterocarpus clade</taxon>
        <taxon>Stylosanthes</taxon>
    </lineage>
</organism>
<evidence type="ECO:0000256" key="4">
    <source>
        <dbReference type="ARBA" id="ARBA00022989"/>
    </source>
</evidence>
<evidence type="ECO:0000313" key="10">
    <source>
        <dbReference type="Proteomes" id="UP001341840"/>
    </source>
</evidence>
<accession>A0ABU6QRZ7</accession>
<reference evidence="9 10" key="1">
    <citation type="journal article" date="2023" name="Plants (Basel)">
        <title>Bridging the Gap: Combining Genomics and Transcriptomics Approaches to Understand Stylosanthes scabra, an Orphan Legume from the Brazilian Caatinga.</title>
        <authorList>
            <person name="Ferreira-Neto J.R.C."/>
            <person name="da Silva M.D."/>
            <person name="Binneck E."/>
            <person name="de Melo N.F."/>
            <person name="da Silva R.H."/>
            <person name="de Melo A.L.T.M."/>
            <person name="Pandolfi V."/>
            <person name="Bustamante F.O."/>
            <person name="Brasileiro-Vidal A.C."/>
            <person name="Benko-Iseppon A.M."/>
        </authorList>
    </citation>
    <scope>NUCLEOTIDE SEQUENCE [LARGE SCALE GENOMIC DNA]</scope>
    <source>
        <tissue evidence="9">Leaves</tissue>
    </source>
</reference>
<dbReference type="EMBL" id="JASCZI010001081">
    <property type="protein sequence ID" value="MED6114225.1"/>
    <property type="molecule type" value="Genomic_DNA"/>
</dbReference>
<comment type="subcellular location">
    <subcellularLocation>
        <location evidence="1">Membrane</location>
        <topology evidence="1">Single-pass type I membrane protein</topology>
    </subcellularLocation>
</comment>
<feature type="transmembrane region" description="Helical" evidence="8">
    <location>
        <begin position="506"/>
        <end position="529"/>
    </location>
</feature>
<sequence>MIPTSIGLLSELETLKLDGNSLRGEITETHLTSFSKLNDLDLSHNSLSLKFVPGWIPPFQLIGLRLASCKLGPNFPNWLHNQYQLCGLDISDAGIHGSAPEWFWHKLPLLIVLNMSHNNFEGSIPNLQLSFQLDAYFIDLSSNQHEGAIPSFFLHAESLILSENKFSDVSTLLCGNDTTAGLVYLDLTNNQINGHLPDCWDSVNTLLVLDLSNNKLSGKIPPSMGSLNNLKALVLRNNSLTGELPASLKNCTNLFLLDVAQNLLSGPIPSWIGDKLQQLTILSLSENHFSGNISMHLCYLEHLQVLDLSRNNLSNRIPVCIKNFSAISQRSFNIADGGPDFSLVLYIVNITLMWKGADSWFKDPEFSLTAIDLSDNHLSGEIPKEIVYLAGLHSLNLSRNNLKGEIPSEIGNLTSLDFLDLSRNELCGKIPTSLSQIDGMGVLDLSNNNLSGRIPSGGHMDTFGASFFEGNPNLCGQQLNKTCPEDMKPAKPQEPTTHDDSDFYEGLYMCLGFGFFTGFWCLLGPLLFWRAWRIAYIRLLNKVTDYIYVMVALKIGR</sequence>
<evidence type="ECO:0000256" key="7">
    <source>
        <dbReference type="ARBA" id="ARBA00023180"/>
    </source>
</evidence>